<dbReference type="Proteomes" id="UP000799291">
    <property type="component" value="Unassembled WGS sequence"/>
</dbReference>
<organism evidence="2 3">
    <name type="scientific">Lentithecium fluviatile CBS 122367</name>
    <dbReference type="NCBI Taxonomy" id="1168545"/>
    <lineage>
        <taxon>Eukaryota</taxon>
        <taxon>Fungi</taxon>
        <taxon>Dikarya</taxon>
        <taxon>Ascomycota</taxon>
        <taxon>Pezizomycotina</taxon>
        <taxon>Dothideomycetes</taxon>
        <taxon>Pleosporomycetidae</taxon>
        <taxon>Pleosporales</taxon>
        <taxon>Massarineae</taxon>
        <taxon>Lentitheciaceae</taxon>
        <taxon>Lentithecium</taxon>
    </lineage>
</organism>
<sequence length="276" mass="30555">MKAKVEQNLAYIREQRAKSDAQDADMDIAGLKSMYKIWSDLVNEHKNDQAMQVYCASQLEAYETKIAQREKEHAAWLKNMSKPKNSPETLSSKTSSTSAPGAPHRPAAPRFTNAAPNNPTPPSILCQRADERKRAEAQRMEQLNNRAQARAEDKARKDAAKQAHLDAKAAAIRAEKEKQKHKADEQARQAAECIANARAKVYVAPKGNAGDSTLPSAQAQDGERVYKSAAKKLCGKCGAEHPSFAEWRKCNLRGTSDQQAKVENEEVDEGVFFHVV</sequence>
<feature type="compositionally biased region" description="Polar residues" evidence="1">
    <location>
        <begin position="82"/>
        <end position="98"/>
    </location>
</feature>
<name>A0A6G1IQ58_9PLEO</name>
<evidence type="ECO:0000313" key="2">
    <source>
        <dbReference type="EMBL" id="KAF2680113.1"/>
    </source>
</evidence>
<feature type="compositionally biased region" description="Basic and acidic residues" evidence="1">
    <location>
        <begin position="128"/>
        <end position="139"/>
    </location>
</feature>
<evidence type="ECO:0000313" key="3">
    <source>
        <dbReference type="Proteomes" id="UP000799291"/>
    </source>
</evidence>
<feature type="compositionally biased region" description="Low complexity" evidence="1">
    <location>
        <begin position="99"/>
        <end position="117"/>
    </location>
</feature>
<feature type="region of interest" description="Disordered" evidence="1">
    <location>
        <begin position="77"/>
        <end position="154"/>
    </location>
</feature>
<evidence type="ECO:0000256" key="1">
    <source>
        <dbReference type="SAM" id="MobiDB-lite"/>
    </source>
</evidence>
<proteinExistence type="predicted"/>
<reference evidence="2" key="1">
    <citation type="journal article" date="2020" name="Stud. Mycol.">
        <title>101 Dothideomycetes genomes: a test case for predicting lifestyles and emergence of pathogens.</title>
        <authorList>
            <person name="Haridas S."/>
            <person name="Albert R."/>
            <person name="Binder M."/>
            <person name="Bloem J."/>
            <person name="Labutti K."/>
            <person name="Salamov A."/>
            <person name="Andreopoulos B."/>
            <person name="Baker S."/>
            <person name="Barry K."/>
            <person name="Bills G."/>
            <person name="Bluhm B."/>
            <person name="Cannon C."/>
            <person name="Castanera R."/>
            <person name="Culley D."/>
            <person name="Daum C."/>
            <person name="Ezra D."/>
            <person name="Gonzalez J."/>
            <person name="Henrissat B."/>
            <person name="Kuo A."/>
            <person name="Liang C."/>
            <person name="Lipzen A."/>
            <person name="Lutzoni F."/>
            <person name="Magnuson J."/>
            <person name="Mondo S."/>
            <person name="Nolan M."/>
            <person name="Ohm R."/>
            <person name="Pangilinan J."/>
            <person name="Park H.-J."/>
            <person name="Ramirez L."/>
            <person name="Alfaro M."/>
            <person name="Sun H."/>
            <person name="Tritt A."/>
            <person name="Yoshinaga Y."/>
            <person name="Zwiers L.-H."/>
            <person name="Turgeon B."/>
            <person name="Goodwin S."/>
            <person name="Spatafora J."/>
            <person name="Crous P."/>
            <person name="Grigoriev I."/>
        </authorList>
    </citation>
    <scope>NUCLEOTIDE SEQUENCE</scope>
    <source>
        <strain evidence="2">CBS 122367</strain>
    </source>
</reference>
<accession>A0A6G1IQ58</accession>
<dbReference type="EMBL" id="MU005598">
    <property type="protein sequence ID" value="KAF2680113.1"/>
    <property type="molecule type" value="Genomic_DNA"/>
</dbReference>
<keyword evidence="3" id="KW-1185">Reference proteome</keyword>
<dbReference type="OrthoDB" id="442087at2759"/>
<protein>
    <submittedName>
        <fullName evidence="2">Uncharacterized protein</fullName>
    </submittedName>
</protein>
<dbReference type="AlphaFoldDB" id="A0A6G1IQ58"/>
<gene>
    <name evidence="2" type="ORF">K458DRAFT_421658</name>
</gene>